<proteinExistence type="predicted"/>
<evidence type="ECO:0000313" key="1">
    <source>
        <dbReference type="EMBL" id="EEI89881.1"/>
    </source>
</evidence>
<organism evidence="1 2">
    <name type="scientific">Sphingobacterium spiritivorum ATCC 33300</name>
    <dbReference type="NCBI Taxonomy" id="525372"/>
    <lineage>
        <taxon>Bacteria</taxon>
        <taxon>Pseudomonadati</taxon>
        <taxon>Bacteroidota</taxon>
        <taxon>Sphingobacteriia</taxon>
        <taxon>Sphingobacteriales</taxon>
        <taxon>Sphingobacteriaceae</taxon>
        <taxon>Sphingobacterium</taxon>
    </lineage>
</organism>
<reference evidence="1 2" key="1">
    <citation type="submission" date="2009-01" db="EMBL/GenBank/DDBJ databases">
        <authorList>
            <person name="Qin X."/>
            <person name="Bachman B."/>
            <person name="Battles P."/>
            <person name="Bell A."/>
            <person name="Bess C."/>
            <person name="Bickham C."/>
            <person name="Chaboub L."/>
            <person name="Chen D."/>
            <person name="Coyle M."/>
            <person name="Deiros D.R."/>
            <person name="Dinh H."/>
            <person name="Forbes L."/>
            <person name="Fowler G."/>
            <person name="Francisco L."/>
            <person name="Fu Q."/>
            <person name="Gubbala S."/>
            <person name="Hale W."/>
            <person name="Han Y."/>
            <person name="Hemphill L."/>
            <person name="Highlander S.K."/>
            <person name="Hirani K."/>
            <person name="Hogues M."/>
            <person name="Jackson L."/>
            <person name="Jakkamsetti A."/>
            <person name="Javaid M."/>
            <person name="Jiang H."/>
            <person name="Korchina V."/>
            <person name="Kovar C."/>
            <person name="Lara F."/>
            <person name="Lee S."/>
            <person name="Mata R."/>
            <person name="Mathew T."/>
            <person name="Moen C."/>
            <person name="Morales K."/>
            <person name="Munidasa M."/>
            <person name="Nazareth L."/>
            <person name="Ngo R."/>
            <person name="Nguyen L."/>
            <person name="Okwuonu G."/>
            <person name="Ongeri F."/>
            <person name="Patil S."/>
            <person name="Petrosino J."/>
            <person name="Pham C."/>
            <person name="Pham P."/>
            <person name="Pu L.-L."/>
            <person name="Puazo M."/>
            <person name="Raj R."/>
            <person name="Reid J."/>
            <person name="Rouhana J."/>
            <person name="Saada N."/>
            <person name="Shang Y."/>
            <person name="Simmons D."/>
            <person name="Thornton R."/>
            <person name="Warren J."/>
            <person name="Weissenberger G."/>
            <person name="Zhang J."/>
            <person name="Zhang L."/>
            <person name="Zhou C."/>
            <person name="Zhu D."/>
            <person name="Muzny D."/>
            <person name="Worley K."/>
            <person name="Gibbs R."/>
        </authorList>
    </citation>
    <scope>NUCLEOTIDE SEQUENCE [LARGE SCALE GENOMIC DNA]</scope>
    <source>
        <strain evidence="1 2">ATCC 33300</strain>
    </source>
</reference>
<name>C2G4R8_SPHSI</name>
<dbReference type="EMBL" id="ACHB01000099">
    <property type="protein sequence ID" value="EEI89881.1"/>
    <property type="molecule type" value="Genomic_DNA"/>
</dbReference>
<accession>C2G4R8</accession>
<sequence length="76" mass="9426">MLTLWVKKAQSDQKLLLFKKNYTHVFIEFTKIDKQRKQTFKNNYFYSININVNIKDNILLFQIWNNKIHRYVLFLI</sequence>
<dbReference type="HOGENOM" id="CLU_2652617_0_0_10"/>
<comment type="caution">
    <text evidence="1">The sequence shown here is derived from an EMBL/GenBank/DDBJ whole genome shotgun (WGS) entry which is preliminary data.</text>
</comment>
<gene>
    <name evidence="1" type="ORF">HMPREF0765_4574</name>
</gene>
<dbReference type="AlphaFoldDB" id="C2G4R8"/>
<dbReference type="Proteomes" id="UP000006241">
    <property type="component" value="Unassembled WGS sequence"/>
</dbReference>
<evidence type="ECO:0000313" key="2">
    <source>
        <dbReference type="Proteomes" id="UP000006241"/>
    </source>
</evidence>
<protein>
    <submittedName>
        <fullName evidence="1">Uncharacterized protein</fullName>
    </submittedName>
</protein>